<protein>
    <submittedName>
        <fullName evidence="1">Uncharacterized protein</fullName>
    </submittedName>
</protein>
<evidence type="ECO:0000313" key="2">
    <source>
        <dbReference type="Proteomes" id="UP001276659"/>
    </source>
</evidence>
<gene>
    <name evidence="1" type="ORF">OEA41_000480</name>
</gene>
<keyword evidence="2" id="KW-1185">Reference proteome</keyword>
<reference evidence="1" key="1">
    <citation type="submission" date="2022-11" db="EMBL/GenBank/DDBJ databases">
        <title>Chromosomal genome sequence assembly and mating type (MAT) locus characterization of the leprose asexual lichenized fungus Lepraria neglecta (Nyl.) Erichsen.</title>
        <authorList>
            <person name="Allen J.L."/>
            <person name="Pfeffer B."/>
        </authorList>
    </citation>
    <scope>NUCLEOTIDE SEQUENCE</scope>
    <source>
        <strain evidence="1">Allen 5258</strain>
    </source>
</reference>
<dbReference type="Proteomes" id="UP001276659">
    <property type="component" value="Unassembled WGS sequence"/>
</dbReference>
<name>A0AAE0DPU1_9LECA</name>
<comment type="caution">
    <text evidence="1">The sequence shown here is derived from an EMBL/GenBank/DDBJ whole genome shotgun (WGS) entry which is preliminary data.</text>
</comment>
<dbReference type="AlphaFoldDB" id="A0AAE0DPU1"/>
<proteinExistence type="predicted"/>
<dbReference type="EMBL" id="JASNWA010000003">
    <property type="protein sequence ID" value="KAK3178345.1"/>
    <property type="molecule type" value="Genomic_DNA"/>
</dbReference>
<accession>A0AAE0DPU1</accession>
<organism evidence="1 2">
    <name type="scientific">Lepraria neglecta</name>
    <dbReference type="NCBI Taxonomy" id="209136"/>
    <lineage>
        <taxon>Eukaryota</taxon>
        <taxon>Fungi</taxon>
        <taxon>Dikarya</taxon>
        <taxon>Ascomycota</taxon>
        <taxon>Pezizomycotina</taxon>
        <taxon>Lecanoromycetes</taxon>
        <taxon>OSLEUM clade</taxon>
        <taxon>Lecanoromycetidae</taxon>
        <taxon>Lecanorales</taxon>
        <taxon>Lecanorineae</taxon>
        <taxon>Stereocaulaceae</taxon>
        <taxon>Lepraria</taxon>
    </lineage>
</organism>
<evidence type="ECO:0000313" key="1">
    <source>
        <dbReference type="EMBL" id="KAK3178345.1"/>
    </source>
</evidence>
<sequence length="428" mass="48992">MPCGLIELQAELQLKIIEELSKDEVRGDDVGKQDDRFKIHHDLMNWSCTSAYYRDSLAPYIFKTVILRNDEKSGCSLNALASSRHSECVEELHFVGSAPGNAKEGRRHSQTLVEFAYHFDDWDQWEDGLDLCAEVETEEQVKAAEEEEAWRALMAKTYDALLRNQGIHFKTLDINQLVLKKVYTFNSKLFHDFLSHFERFTLSIRGEDNGAGWKSNKSEEYHALISGLDECFFDHLASVTTLIIKAPKEGPLGLEGMNHARLALKKDQMPLLKAVHLEHVFICPELIDFLVGHSKTLERLSLNHCFGGVNGLAENGIHWKQLFDTVYNANPEKLRQIEILPIKLPLTDAEVWGAPETETEISEEVRDRQILETDSSRRVFAYTTLDDKYGMLFQDEEENLASFLRGEDQASYERLEHKINQNAKKCNA</sequence>